<accession>A0A1E5XST0</accession>
<evidence type="ECO:0000256" key="2">
    <source>
        <dbReference type="ARBA" id="ARBA00005695"/>
    </source>
</evidence>
<proteinExistence type="inferred from homology"/>
<dbReference type="AlphaFoldDB" id="A0A1E5XST0"/>
<evidence type="ECO:0000313" key="4">
    <source>
        <dbReference type="EMBL" id="OEO31671.1"/>
    </source>
</evidence>
<dbReference type="InterPro" id="IPR023765">
    <property type="entry name" value="SBP_5_CS"/>
</dbReference>
<comment type="caution">
    <text evidence="4">The sequence shown here is derived from an EMBL/GenBank/DDBJ whole genome shotgun (WGS) entry which is preliminary data.</text>
</comment>
<keyword evidence="5" id="KW-1185">Reference proteome</keyword>
<feature type="domain" description="Solute-binding protein family 5" evidence="3">
    <location>
        <begin position="70"/>
        <end position="479"/>
    </location>
</feature>
<dbReference type="InterPro" id="IPR039424">
    <property type="entry name" value="SBP_5"/>
</dbReference>
<dbReference type="PROSITE" id="PS01040">
    <property type="entry name" value="SBP_BACTERIAL_5"/>
    <property type="match status" value="1"/>
</dbReference>
<gene>
    <name evidence="4" type="ORF">VW23_015170</name>
</gene>
<dbReference type="Gene3D" id="3.40.190.10">
    <property type="entry name" value="Periplasmic binding protein-like II"/>
    <property type="match status" value="1"/>
</dbReference>
<dbReference type="Gene3D" id="3.10.105.10">
    <property type="entry name" value="Dipeptide-binding Protein, Domain 3"/>
    <property type="match status" value="1"/>
</dbReference>
<dbReference type="GO" id="GO:1904680">
    <property type="term" value="F:peptide transmembrane transporter activity"/>
    <property type="evidence" value="ECO:0007669"/>
    <property type="project" value="TreeGrafter"/>
</dbReference>
<dbReference type="Pfam" id="PF00496">
    <property type="entry name" value="SBP_bac_5"/>
    <property type="match status" value="1"/>
</dbReference>
<dbReference type="InterPro" id="IPR000914">
    <property type="entry name" value="SBP_5_dom"/>
</dbReference>
<evidence type="ECO:0000259" key="3">
    <source>
        <dbReference type="Pfam" id="PF00496"/>
    </source>
</evidence>
<reference evidence="4 5" key="1">
    <citation type="journal article" date="2015" name="Genome Announc.">
        <title>Genome Assemblies of Three Soil-Associated Devosia species: D. insulae, D. limi, and D. soli.</title>
        <authorList>
            <person name="Hassan Y.I."/>
            <person name="Lepp D."/>
            <person name="Zhou T."/>
        </authorList>
    </citation>
    <scope>NUCLEOTIDE SEQUENCE [LARGE SCALE GENOMIC DNA]</scope>
    <source>
        <strain evidence="4 5">DS-56</strain>
    </source>
</reference>
<dbReference type="PANTHER" id="PTHR30290:SF62">
    <property type="entry name" value="OLIGOPEPTIDE ABC TRANSPORTER, PERIPLASMIC OLIGOPEPTIDE-BINDING PROTEIN"/>
    <property type="match status" value="1"/>
</dbReference>
<name>A0A1E5XST0_9HYPH</name>
<evidence type="ECO:0000256" key="1">
    <source>
        <dbReference type="ARBA" id="ARBA00004418"/>
    </source>
</evidence>
<evidence type="ECO:0000313" key="5">
    <source>
        <dbReference type="Proteomes" id="UP000095463"/>
    </source>
</evidence>
<comment type="subcellular location">
    <subcellularLocation>
        <location evidence="1">Periplasm</location>
    </subcellularLocation>
</comment>
<protein>
    <recommendedName>
        <fullName evidence="3">Solute-binding protein family 5 domain-containing protein</fullName>
    </recommendedName>
</protein>
<organism evidence="4 5">
    <name type="scientific">Devosia insulae DS-56</name>
    <dbReference type="NCBI Taxonomy" id="1116389"/>
    <lineage>
        <taxon>Bacteria</taxon>
        <taxon>Pseudomonadati</taxon>
        <taxon>Pseudomonadota</taxon>
        <taxon>Alphaproteobacteria</taxon>
        <taxon>Hyphomicrobiales</taxon>
        <taxon>Devosiaceae</taxon>
        <taxon>Devosia</taxon>
    </lineage>
</organism>
<dbReference type="EMBL" id="LAJE02000150">
    <property type="protein sequence ID" value="OEO31671.1"/>
    <property type="molecule type" value="Genomic_DNA"/>
</dbReference>
<dbReference type="GO" id="GO:0015833">
    <property type="term" value="P:peptide transport"/>
    <property type="evidence" value="ECO:0007669"/>
    <property type="project" value="TreeGrafter"/>
</dbReference>
<dbReference type="CDD" id="cd08500">
    <property type="entry name" value="PBP2_NikA_DppA_OppA_like_4"/>
    <property type="match status" value="1"/>
</dbReference>
<comment type="similarity">
    <text evidence="2">Belongs to the bacterial solute-binding protein 5 family.</text>
</comment>
<dbReference type="SUPFAM" id="SSF53850">
    <property type="entry name" value="Periplasmic binding protein-like II"/>
    <property type="match status" value="1"/>
</dbReference>
<dbReference type="PANTHER" id="PTHR30290">
    <property type="entry name" value="PERIPLASMIC BINDING COMPONENT OF ABC TRANSPORTER"/>
    <property type="match status" value="1"/>
</dbReference>
<sequence>MLDAAVADGSLPPIEQRLPPEPLVVTPVSEVGSYGGTARAMRSSTEEFGDATSVVGIESLTRLNAEDGATIEPNLAQSWEWSNDDKTLTMTLRKGLKWSDGEPFTTADIAFWWDDVINNAELTPTMPGDWMSAGEPMTVTVVDEQTFKLDFKAPNRLIELLIARDGYQGQIFLPAHFLKPFHPKYADPAKLAEMAKAAGYATWAELFAQKALSDDVFGVANFDSPVIRAFKPVSAIGSHLILERNPFYFKVDTEGNQLPYIDKVDVDLVQNPEVYTLKASSGEADLALENTTITQMPVFIDNAEKGGYRVLEYSAGFTNIANMMLNQTVADPDKRALFQDIRFRKALEIAINRDEINELVFFGLGTPMQNSILPIGGRCWDEAVSKTNTQFDPDGAKALLDEIGMKMDGEWRTLPNGKPFKFTLTYWPGEGGDAKRKIVELTQTYFRNIGLNFDVREVERSLYFEFTTSNQHDMGLWHADSATDPLWVTGPKIIPRTQRHGAFATLWATWFETHGEKGEEPPRDMKDAMAAWEKAKATGTPEALVEGCKAVVKANADGAWTIGTVGAFPQPLIVSNAMRNIPEQGMASWDWGYMARYHPEQFYLAQ</sequence>
<dbReference type="Proteomes" id="UP000095463">
    <property type="component" value="Unassembled WGS sequence"/>
</dbReference>